<evidence type="ECO:0000256" key="2">
    <source>
        <dbReference type="ARBA" id="ARBA00023002"/>
    </source>
</evidence>
<evidence type="ECO:0000256" key="1">
    <source>
        <dbReference type="ARBA" id="ARBA00005854"/>
    </source>
</evidence>
<evidence type="ECO:0000313" key="6">
    <source>
        <dbReference type="Proteomes" id="UP000199648"/>
    </source>
</evidence>
<reference evidence="5 6" key="1">
    <citation type="submission" date="2016-10" db="EMBL/GenBank/DDBJ databases">
        <authorList>
            <person name="de Groot N.N."/>
        </authorList>
    </citation>
    <scope>NUCLEOTIDE SEQUENCE [LARGE SCALE GENOMIC DNA]</scope>
    <source>
        <strain evidence="5 6">HLD2</strain>
    </source>
</reference>
<dbReference type="GO" id="GO:0051287">
    <property type="term" value="F:NAD binding"/>
    <property type="evidence" value="ECO:0007669"/>
    <property type="project" value="InterPro"/>
</dbReference>
<dbReference type="PANTHER" id="PTHR43761:SF1">
    <property type="entry name" value="D-ISOMER SPECIFIC 2-HYDROXYACID DEHYDROGENASE CATALYTIC DOMAIN-CONTAINING PROTEIN-RELATED"/>
    <property type="match status" value="1"/>
</dbReference>
<dbReference type="InterPro" id="IPR006139">
    <property type="entry name" value="D-isomer_2_OHA_DH_cat_dom"/>
</dbReference>
<evidence type="ECO:0000313" key="5">
    <source>
        <dbReference type="EMBL" id="SCZ61137.1"/>
    </source>
</evidence>
<comment type="similarity">
    <text evidence="1">Belongs to the D-isomer specific 2-hydroxyacid dehydrogenase family.</text>
</comment>
<dbReference type="GO" id="GO:0016616">
    <property type="term" value="F:oxidoreductase activity, acting on the CH-OH group of donors, NAD or NADP as acceptor"/>
    <property type="evidence" value="ECO:0007669"/>
    <property type="project" value="InterPro"/>
</dbReference>
<dbReference type="EMBL" id="FMWD01000006">
    <property type="protein sequence ID" value="SCZ61137.1"/>
    <property type="molecule type" value="Genomic_DNA"/>
</dbReference>
<keyword evidence="2" id="KW-0560">Oxidoreductase</keyword>
<dbReference type="InterPro" id="IPR050418">
    <property type="entry name" value="D-iso_2-hydroxyacid_DH_PdxB"/>
</dbReference>
<evidence type="ECO:0000256" key="3">
    <source>
        <dbReference type="ARBA" id="ARBA00023027"/>
    </source>
</evidence>
<dbReference type="AlphaFoldDB" id="A0A1G5QHD1"/>
<evidence type="ECO:0000259" key="4">
    <source>
        <dbReference type="Pfam" id="PF00389"/>
    </source>
</evidence>
<keyword evidence="6" id="KW-1185">Reference proteome</keyword>
<proteinExistence type="inferred from homology"/>
<protein>
    <submittedName>
        <fullName evidence="5">D-isomer specific 2-hydroxyacid dehydrogenase, catalytic domain</fullName>
    </submittedName>
</protein>
<gene>
    <name evidence="5" type="ORF">SAMN03097708_02089</name>
</gene>
<organism evidence="5 6">
    <name type="scientific">Thiohalomonas denitrificans</name>
    <dbReference type="NCBI Taxonomy" id="415747"/>
    <lineage>
        <taxon>Bacteria</taxon>
        <taxon>Pseudomonadati</taxon>
        <taxon>Pseudomonadota</taxon>
        <taxon>Gammaproteobacteria</taxon>
        <taxon>Thiohalomonadales</taxon>
        <taxon>Thiohalomonadaceae</taxon>
        <taxon>Thiohalomonas</taxon>
    </lineage>
</organism>
<dbReference type="Gene3D" id="3.40.50.720">
    <property type="entry name" value="NAD(P)-binding Rossmann-like Domain"/>
    <property type="match status" value="1"/>
</dbReference>
<keyword evidence="3" id="KW-0520">NAD</keyword>
<dbReference type="OrthoDB" id="9805416at2"/>
<dbReference type="STRING" id="415747.SAMN03097708_02089"/>
<dbReference type="Pfam" id="PF00389">
    <property type="entry name" value="2-Hacid_dh"/>
    <property type="match status" value="1"/>
</dbReference>
<sequence>MAMNVMVVDAGYLAGEADFPALEADRFGWSQYGETPVAEVPERCWRSHIVVTAATPLDAATLDALPKLKMVAVAGGECAHIDIEAAQSRGVAVCHVPETHPHKPADAERICHETVANINAFLRGEERNRVC</sequence>
<dbReference type="Proteomes" id="UP000199648">
    <property type="component" value="Unassembled WGS sequence"/>
</dbReference>
<dbReference type="RefSeq" id="WP_092996480.1">
    <property type="nucleotide sequence ID" value="NZ_FMWD01000006.1"/>
</dbReference>
<accession>A0A1G5QHD1</accession>
<dbReference type="SUPFAM" id="SSF52283">
    <property type="entry name" value="Formate/glycerate dehydrogenase catalytic domain-like"/>
    <property type="match status" value="1"/>
</dbReference>
<dbReference type="PANTHER" id="PTHR43761">
    <property type="entry name" value="D-ISOMER SPECIFIC 2-HYDROXYACID DEHYDROGENASE FAMILY PROTEIN (AFU_ORTHOLOGUE AFUA_1G13630)"/>
    <property type="match status" value="1"/>
</dbReference>
<name>A0A1G5QHD1_9GAMM</name>
<feature type="domain" description="D-isomer specific 2-hydroxyacid dehydrogenase catalytic" evidence="4">
    <location>
        <begin position="35"/>
        <end position="127"/>
    </location>
</feature>